<reference evidence="7" key="3">
    <citation type="submission" date="2015-06" db="UniProtKB">
        <authorList>
            <consortium name="EnsemblMetazoa"/>
        </authorList>
    </citation>
    <scope>IDENTIFICATION</scope>
</reference>
<dbReference type="PROSITE" id="PS51987">
    <property type="entry name" value="GS_CATALYTIC"/>
    <property type="match status" value="1"/>
</dbReference>
<evidence type="ECO:0000313" key="6">
    <source>
        <dbReference type="EMBL" id="ESO12037.1"/>
    </source>
</evidence>
<dbReference type="PANTHER" id="PTHR43785:SF14">
    <property type="entry name" value="GLUTAMINE SYNTHETASE"/>
    <property type="match status" value="1"/>
</dbReference>
<dbReference type="Proteomes" id="UP000015101">
    <property type="component" value="Unassembled WGS sequence"/>
</dbReference>
<dbReference type="HOGENOM" id="CLU_017290_1_1_1"/>
<keyword evidence="8" id="KW-1185">Reference proteome</keyword>
<dbReference type="EMBL" id="KB095811">
    <property type="protein sequence ID" value="ESO12037.1"/>
    <property type="molecule type" value="Genomic_DNA"/>
</dbReference>
<dbReference type="SUPFAM" id="SSF54368">
    <property type="entry name" value="Glutamine synthetase, N-terminal domain"/>
    <property type="match status" value="1"/>
</dbReference>
<feature type="compositionally biased region" description="Polar residues" evidence="4">
    <location>
        <begin position="387"/>
        <end position="397"/>
    </location>
</feature>
<feature type="domain" description="GS catalytic" evidence="5">
    <location>
        <begin position="97"/>
        <end position="454"/>
    </location>
</feature>
<dbReference type="Gene3D" id="3.30.590.10">
    <property type="entry name" value="Glutamine synthetase/guanido kinase, catalytic domain"/>
    <property type="match status" value="1"/>
</dbReference>
<dbReference type="FunFam" id="3.30.590.10:FF:000027">
    <property type="entry name" value="Glutamine synthetase III"/>
    <property type="match status" value="1"/>
</dbReference>
<keyword evidence="1" id="KW-0436">Ligase</keyword>
<proteinExistence type="inferred from homology"/>
<reference evidence="6 8" key="2">
    <citation type="journal article" date="2013" name="Nature">
        <title>Insights into bilaterian evolution from three spiralian genomes.</title>
        <authorList>
            <person name="Simakov O."/>
            <person name="Marletaz F."/>
            <person name="Cho S.J."/>
            <person name="Edsinger-Gonzales E."/>
            <person name="Havlak P."/>
            <person name="Hellsten U."/>
            <person name="Kuo D.H."/>
            <person name="Larsson T."/>
            <person name="Lv J."/>
            <person name="Arendt D."/>
            <person name="Savage R."/>
            <person name="Osoegawa K."/>
            <person name="de Jong P."/>
            <person name="Grimwood J."/>
            <person name="Chapman J.A."/>
            <person name="Shapiro H."/>
            <person name="Aerts A."/>
            <person name="Otillar R.P."/>
            <person name="Terry A.Y."/>
            <person name="Boore J.L."/>
            <person name="Grigoriev I.V."/>
            <person name="Lindberg D.R."/>
            <person name="Seaver E.C."/>
            <person name="Weisblat D.A."/>
            <person name="Putnam N.H."/>
            <person name="Rokhsar D.S."/>
        </authorList>
    </citation>
    <scope>NUCLEOTIDE SEQUENCE</scope>
</reference>
<dbReference type="InterPro" id="IPR036651">
    <property type="entry name" value="Gln_synt_N_sf"/>
</dbReference>
<dbReference type="AlphaFoldDB" id="T1EMS8"/>
<dbReference type="SUPFAM" id="SSF55931">
    <property type="entry name" value="Glutamine synthetase/guanido kinase"/>
    <property type="match status" value="1"/>
</dbReference>
<dbReference type="InParanoid" id="T1EMS8"/>
<organism evidence="7 8">
    <name type="scientific">Helobdella robusta</name>
    <name type="common">Californian leech</name>
    <dbReference type="NCBI Taxonomy" id="6412"/>
    <lineage>
        <taxon>Eukaryota</taxon>
        <taxon>Metazoa</taxon>
        <taxon>Spiralia</taxon>
        <taxon>Lophotrochozoa</taxon>
        <taxon>Annelida</taxon>
        <taxon>Clitellata</taxon>
        <taxon>Hirudinea</taxon>
        <taxon>Rhynchobdellida</taxon>
        <taxon>Glossiphoniidae</taxon>
        <taxon>Helobdella</taxon>
    </lineage>
</organism>
<dbReference type="RefSeq" id="XP_009008757.1">
    <property type="nucleotide sequence ID" value="XM_009010509.1"/>
</dbReference>
<evidence type="ECO:0000313" key="7">
    <source>
        <dbReference type="EnsemblMetazoa" id="HelroP158445"/>
    </source>
</evidence>
<protein>
    <recommendedName>
        <fullName evidence="5">GS catalytic domain-containing protein</fullName>
    </recommendedName>
</protein>
<dbReference type="EMBL" id="AMQM01000037">
    <property type="status" value="NOT_ANNOTATED_CDS"/>
    <property type="molecule type" value="Genomic_DNA"/>
</dbReference>
<dbReference type="STRING" id="6412.T1EMS8"/>
<comment type="similarity">
    <text evidence="2 3">Belongs to the glutamine synthetase family.</text>
</comment>
<accession>T1EMS8</accession>
<dbReference type="CTD" id="20197878"/>
<dbReference type="SMART" id="SM01230">
    <property type="entry name" value="Gln-synt_C"/>
    <property type="match status" value="1"/>
</dbReference>
<dbReference type="OrthoDB" id="77835at2759"/>
<evidence type="ECO:0000256" key="4">
    <source>
        <dbReference type="SAM" id="MobiDB-lite"/>
    </source>
</evidence>
<dbReference type="GO" id="GO:0006542">
    <property type="term" value="P:glutamine biosynthetic process"/>
    <property type="evidence" value="ECO:0007669"/>
    <property type="project" value="InterPro"/>
</dbReference>
<dbReference type="InterPro" id="IPR014746">
    <property type="entry name" value="Gln_synth/guanido_kin_cat_dom"/>
</dbReference>
<dbReference type="eggNOG" id="KOG0683">
    <property type="taxonomic scope" value="Eukaryota"/>
</dbReference>
<dbReference type="PANTHER" id="PTHR43785">
    <property type="entry name" value="GAMMA-GLUTAMYLPUTRESCINE SYNTHETASE"/>
    <property type="match status" value="1"/>
</dbReference>
<evidence type="ECO:0000256" key="1">
    <source>
        <dbReference type="ARBA" id="ARBA00022598"/>
    </source>
</evidence>
<dbReference type="Gene3D" id="3.10.20.70">
    <property type="entry name" value="Glutamine synthetase, N-terminal domain"/>
    <property type="match status" value="1"/>
</dbReference>
<dbReference type="GO" id="GO:0004356">
    <property type="term" value="F:glutamine synthetase activity"/>
    <property type="evidence" value="ECO:0007669"/>
    <property type="project" value="InterPro"/>
</dbReference>
<dbReference type="EnsemblMetazoa" id="HelroT158445">
    <property type="protein sequence ID" value="HelroP158445"/>
    <property type="gene ID" value="HelroG158445"/>
</dbReference>
<dbReference type="Pfam" id="PF00120">
    <property type="entry name" value="Gln-synt_C"/>
    <property type="match status" value="2"/>
</dbReference>
<dbReference type="GeneID" id="20197878"/>
<dbReference type="InterPro" id="IPR008146">
    <property type="entry name" value="Gln_synth_cat_dom"/>
</dbReference>
<sequence>MSLYELANDSGVEFILFSYGSLVGECKTCLVPTHSLQNYKTDQVCFSSTNDYMINPQQYNFNLVPDVSTFIILPWKKTFAWILCNISYNGKPFAQCPRTILQKLRTEALDMGYLMKCGFEPEFTLLNEDGSALADPLESRFECNHHQTRAIMSFEPFLTEVHDAMHTLGWAPYMIISEASPCQYEINFNFFDVLLMADRMCFLKFMIKEVARKHGFLATFMPMPFQNYPCANGLHTNMSIWKASGEEINLLPGLQSSDDDDDGGRTERLFGLSKLAYNFIAGLLSHVEESCAIVCPTVNSYKRLKLEKFCSNMITWGGNDKTVLLRVPNSESISRSVWNGCLFQKGQPRRAVVREPICSRLSSSIQADLCNTSTSATTIAESSSTSNPNFNPKTNPKSVPESLLEALQKLESSEFLREKLGTQLVDAFVELKKKEWRDYSAHFTKWEKEKYWNC</sequence>
<evidence type="ECO:0000256" key="2">
    <source>
        <dbReference type="PROSITE-ProRule" id="PRU01331"/>
    </source>
</evidence>
<evidence type="ECO:0000256" key="3">
    <source>
        <dbReference type="RuleBase" id="RU000384"/>
    </source>
</evidence>
<gene>
    <name evidence="7" type="primary">20197878</name>
    <name evidence="6" type="ORF">HELRODRAFT_158445</name>
</gene>
<reference evidence="8" key="1">
    <citation type="submission" date="2012-12" db="EMBL/GenBank/DDBJ databases">
        <authorList>
            <person name="Hellsten U."/>
            <person name="Grimwood J."/>
            <person name="Chapman J.A."/>
            <person name="Shapiro H."/>
            <person name="Aerts A."/>
            <person name="Otillar R.P."/>
            <person name="Terry A.Y."/>
            <person name="Boore J.L."/>
            <person name="Simakov O."/>
            <person name="Marletaz F."/>
            <person name="Cho S.-J."/>
            <person name="Edsinger-Gonzales E."/>
            <person name="Havlak P."/>
            <person name="Kuo D.-H."/>
            <person name="Larsson T."/>
            <person name="Lv J."/>
            <person name="Arendt D."/>
            <person name="Savage R."/>
            <person name="Osoegawa K."/>
            <person name="de Jong P."/>
            <person name="Lindberg D.R."/>
            <person name="Seaver E.C."/>
            <person name="Weisblat D.A."/>
            <person name="Putnam N.H."/>
            <person name="Grigoriev I.V."/>
            <person name="Rokhsar D.S."/>
        </authorList>
    </citation>
    <scope>NUCLEOTIDE SEQUENCE</scope>
</reference>
<dbReference type="KEGG" id="hro:HELRODRAFT_158445"/>
<feature type="region of interest" description="Disordered" evidence="4">
    <location>
        <begin position="379"/>
        <end position="398"/>
    </location>
</feature>
<name>T1EMS8_HELRO</name>
<evidence type="ECO:0000259" key="5">
    <source>
        <dbReference type="PROSITE" id="PS51987"/>
    </source>
</evidence>
<evidence type="ECO:0000313" key="8">
    <source>
        <dbReference type="Proteomes" id="UP000015101"/>
    </source>
</evidence>